<keyword evidence="3" id="KW-0238">DNA-binding</keyword>
<dbReference type="Gene3D" id="3.40.190.290">
    <property type="match status" value="1"/>
</dbReference>
<dbReference type="Pfam" id="PF00126">
    <property type="entry name" value="HTH_1"/>
    <property type="match status" value="1"/>
</dbReference>
<dbReference type="AlphaFoldDB" id="A0A7Y6QAQ1"/>
<reference evidence="6 7" key="1">
    <citation type="submission" date="2020-06" db="EMBL/GenBank/DDBJ databases">
        <authorList>
            <person name="Grouzdev D.S."/>
        </authorList>
    </citation>
    <scope>NUCLEOTIDE SEQUENCE [LARGE SCALE GENOMIC DNA]</scope>
    <source>
        <strain evidence="6 7">HO-A22</strain>
    </source>
</reference>
<accession>A0A7Y6QAQ1</accession>
<evidence type="ECO:0000256" key="4">
    <source>
        <dbReference type="ARBA" id="ARBA00023163"/>
    </source>
</evidence>
<dbReference type="SUPFAM" id="SSF53850">
    <property type="entry name" value="Periplasmic binding protein-like II"/>
    <property type="match status" value="1"/>
</dbReference>
<comment type="caution">
    <text evidence="6">The sequence shown here is derived from an EMBL/GenBank/DDBJ whole genome shotgun (WGS) entry which is preliminary data.</text>
</comment>
<dbReference type="InterPro" id="IPR036390">
    <property type="entry name" value="WH_DNA-bd_sf"/>
</dbReference>
<evidence type="ECO:0000259" key="5">
    <source>
        <dbReference type="PROSITE" id="PS50931"/>
    </source>
</evidence>
<feature type="domain" description="HTH lysR-type" evidence="5">
    <location>
        <begin position="1"/>
        <end position="59"/>
    </location>
</feature>
<dbReference type="InterPro" id="IPR005119">
    <property type="entry name" value="LysR_subst-bd"/>
</dbReference>
<keyword evidence="2" id="KW-0805">Transcription regulation</keyword>
<evidence type="ECO:0000256" key="3">
    <source>
        <dbReference type="ARBA" id="ARBA00023125"/>
    </source>
</evidence>
<dbReference type="Pfam" id="PF03466">
    <property type="entry name" value="LysR_substrate"/>
    <property type="match status" value="1"/>
</dbReference>
<evidence type="ECO:0000256" key="2">
    <source>
        <dbReference type="ARBA" id="ARBA00023015"/>
    </source>
</evidence>
<dbReference type="RefSeq" id="WP_176355521.1">
    <property type="nucleotide sequence ID" value="NZ_JABWDU010000008.1"/>
</dbReference>
<dbReference type="Gene3D" id="1.10.10.10">
    <property type="entry name" value="Winged helix-like DNA-binding domain superfamily/Winged helix DNA-binding domain"/>
    <property type="match status" value="1"/>
</dbReference>
<dbReference type="SUPFAM" id="SSF46785">
    <property type="entry name" value="Winged helix' DNA-binding domain"/>
    <property type="match status" value="1"/>
</dbReference>
<keyword evidence="4" id="KW-0804">Transcription</keyword>
<gene>
    <name evidence="6" type="ORF">HT585_25055</name>
</gene>
<keyword evidence="7" id="KW-1185">Reference proteome</keyword>
<evidence type="ECO:0000313" key="7">
    <source>
        <dbReference type="Proteomes" id="UP000520198"/>
    </source>
</evidence>
<organism evidence="6 7">
    <name type="scientific">Ensifer oleiphilus</name>
    <dbReference type="NCBI Taxonomy" id="2742698"/>
    <lineage>
        <taxon>Bacteria</taxon>
        <taxon>Pseudomonadati</taxon>
        <taxon>Pseudomonadota</taxon>
        <taxon>Alphaproteobacteria</taxon>
        <taxon>Hyphomicrobiales</taxon>
        <taxon>Rhizobiaceae</taxon>
        <taxon>Sinorhizobium/Ensifer group</taxon>
        <taxon>Ensifer</taxon>
    </lineage>
</organism>
<proteinExistence type="inferred from homology"/>
<dbReference type="InterPro" id="IPR058163">
    <property type="entry name" value="LysR-type_TF_proteobact-type"/>
</dbReference>
<dbReference type="PROSITE" id="PS50931">
    <property type="entry name" value="HTH_LYSR"/>
    <property type="match status" value="1"/>
</dbReference>
<comment type="similarity">
    <text evidence="1">Belongs to the LysR transcriptional regulatory family.</text>
</comment>
<dbReference type="PANTHER" id="PTHR30537:SF5">
    <property type="entry name" value="HTH-TYPE TRANSCRIPTIONAL ACTIVATOR TTDR-RELATED"/>
    <property type="match status" value="1"/>
</dbReference>
<dbReference type="GO" id="GO:0003700">
    <property type="term" value="F:DNA-binding transcription factor activity"/>
    <property type="evidence" value="ECO:0007669"/>
    <property type="project" value="InterPro"/>
</dbReference>
<dbReference type="CDD" id="cd08422">
    <property type="entry name" value="PBP2_CrgA_like"/>
    <property type="match status" value="1"/>
</dbReference>
<dbReference type="PANTHER" id="PTHR30537">
    <property type="entry name" value="HTH-TYPE TRANSCRIPTIONAL REGULATOR"/>
    <property type="match status" value="1"/>
</dbReference>
<sequence length="297" mass="32991">MSRIEDLEVFVAVVELGSLTAAANRLSRPLQTVSRALAALEDDIGVELIHRTTRRSTPSEAGEIFYRRVKPAVDEIREARLEAAQRRLEPSGVLRIGAPALFAPRFLMPIVAEYMRQYEEVQVELDLSDAFVDLAGGGLDMVVRIGDLADSSLAGKRLGGLRRVVFGAPSYLAARGRPKHPQDLKHHDCITRLGDDRQGTWMFTIDGRPRGVKVSGPLRVNAMAAIYAAVGEELGLGYSPLWQIEHLIVDRRVQVVLEAFEPSPVPIHILWREGRAPTAKVRTFIDLLSKRLKLDHL</sequence>
<dbReference type="GO" id="GO:0006351">
    <property type="term" value="P:DNA-templated transcription"/>
    <property type="evidence" value="ECO:0007669"/>
    <property type="project" value="TreeGrafter"/>
</dbReference>
<name>A0A7Y6QAQ1_9HYPH</name>
<dbReference type="GO" id="GO:0043565">
    <property type="term" value="F:sequence-specific DNA binding"/>
    <property type="evidence" value="ECO:0007669"/>
    <property type="project" value="TreeGrafter"/>
</dbReference>
<evidence type="ECO:0000313" key="6">
    <source>
        <dbReference type="EMBL" id="NVD42142.1"/>
    </source>
</evidence>
<protein>
    <submittedName>
        <fullName evidence="6">LysR family transcriptional regulator</fullName>
    </submittedName>
</protein>
<dbReference type="FunFam" id="1.10.10.10:FF:000001">
    <property type="entry name" value="LysR family transcriptional regulator"/>
    <property type="match status" value="1"/>
</dbReference>
<dbReference type="InterPro" id="IPR036388">
    <property type="entry name" value="WH-like_DNA-bd_sf"/>
</dbReference>
<dbReference type="EMBL" id="JABWDU010000008">
    <property type="protein sequence ID" value="NVD42142.1"/>
    <property type="molecule type" value="Genomic_DNA"/>
</dbReference>
<dbReference type="InterPro" id="IPR000847">
    <property type="entry name" value="LysR_HTH_N"/>
</dbReference>
<dbReference type="Proteomes" id="UP000520198">
    <property type="component" value="Unassembled WGS sequence"/>
</dbReference>
<evidence type="ECO:0000256" key="1">
    <source>
        <dbReference type="ARBA" id="ARBA00009437"/>
    </source>
</evidence>